<gene>
    <name evidence="8" type="ORF">BIY21_13285</name>
</gene>
<dbReference type="RefSeq" id="WP_075649752.1">
    <property type="nucleotide sequence ID" value="NZ_AP019657.1"/>
</dbReference>
<comment type="similarity">
    <text evidence="1 5">Belongs to the peptidase S8 family.</text>
</comment>
<keyword evidence="4 5" id="KW-0720">Serine protease</keyword>
<keyword evidence="9" id="KW-1185">Reference proteome</keyword>
<evidence type="ECO:0000256" key="1">
    <source>
        <dbReference type="ARBA" id="ARBA00011073"/>
    </source>
</evidence>
<comment type="caution">
    <text evidence="8">The sequence shown here is derived from an EMBL/GenBank/DDBJ whole genome shotgun (WGS) entry which is preliminary data.</text>
</comment>
<feature type="active site" description="Charge relay system" evidence="5">
    <location>
        <position position="327"/>
    </location>
</feature>
<evidence type="ECO:0000313" key="9">
    <source>
        <dbReference type="Proteomes" id="UP000186206"/>
    </source>
</evidence>
<dbReference type="Gene3D" id="3.40.50.200">
    <property type="entry name" value="Peptidase S8/S53 domain"/>
    <property type="match status" value="1"/>
</dbReference>
<name>A0ABX3FES0_9VIBR</name>
<evidence type="ECO:0000313" key="8">
    <source>
        <dbReference type="EMBL" id="OLQ91322.1"/>
    </source>
</evidence>
<evidence type="ECO:0000256" key="2">
    <source>
        <dbReference type="ARBA" id="ARBA00022670"/>
    </source>
</evidence>
<feature type="domain" description="Peptidase S8/S53" evidence="7">
    <location>
        <begin position="122"/>
        <end position="360"/>
    </location>
</feature>
<keyword evidence="2 5" id="KW-0645">Protease</keyword>
<dbReference type="InterPro" id="IPR023827">
    <property type="entry name" value="Peptidase_S8_Asp-AS"/>
</dbReference>
<dbReference type="InterPro" id="IPR022398">
    <property type="entry name" value="Peptidase_S8_His-AS"/>
</dbReference>
<reference evidence="8 9" key="1">
    <citation type="submission" date="2016-09" db="EMBL/GenBank/DDBJ databases">
        <title>Genomic Taxonomy of the Vibrionaceae.</title>
        <authorList>
            <person name="Gonzalez-Castillo A."/>
            <person name="Gomez-Gil B."/>
            <person name="Enciso-Ibarra K."/>
        </authorList>
    </citation>
    <scope>NUCLEOTIDE SEQUENCE [LARGE SCALE GENOMIC DNA]</scope>
    <source>
        <strain evidence="8 9">CAIM 1731</strain>
    </source>
</reference>
<keyword evidence="6" id="KW-0732">Signal</keyword>
<dbReference type="NCBIfam" id="NF041770">
    <property type="entry name" value="CFI_box_CTERM"/>
    <property type="match status" value="1"/>
</dbReference>
<protein>
    <recommendedName>
        <fullName evidence="7">Peptidase S8/S53 domain-containing protein</fullName>
    </recommendedName>
</protein>
<dbReference type="PROSITE" id="PS00137">
    <property type="entry name" value="SUBTILASE_HIS"/>
    <property type="match status" value="1"/>
</dbReference>
<dbReference type="InterPro" id="IPR050131">
    <property type="entry name" value="Peptidase_S8_subtilisin-like"/>
</dbReference>
<dbReference type="PROSITE" id="PS51892">
    <property type="entry name" value="SUBTILASE"/>
    <property type="match status" value="1"/>
</dbReference>
<evidence type="ECO:0000256" key="6">
    <source>
        <dbReference type="SAM" id="SignalP"/>
    </source>
</evidence>
<dbReference type="SUPFAM" id="SSF52743">
    <property type="entry name" value="Subtilisin-like"/>
    <property type="match status" value="1"/>
</dbReference>
<dbReference type="Pfam" id="PF00082">
    <property type="entry name" value="Peptidase_S8"/>
    <property type="match status" value="1"/>
</dbReference>
<dbReference type="PROSITE" id="PS00136">
    <property type="entry name" value="SUBTILASE_ASP"/>
    <property type="match status" value="1"/>
</dbReference>
<evidence type="ECO:0000256" key="4">
    <source>
        <dbReference type="ARBA" id="ARBA00022825"/>
    </source>
</evidence>
<sequence length="824" mass="90204">MIFRGTQTLPLVAAMLFSFAPLSQANDAPWLVRIPANDLLTHNQLSQLESRVIYRFLNGDVLVESPSPSELVNRTGARVSYLERAPAISTGDIATTSSVSVNDHLLEDGIAALSAIERQCDQVKIAVIDSGVDEQHTGWGNTYFEQAKSVIDHNPSVDDRYGHGTHVTGIISSEFSSDLGQVEGACVSASVIPIRFLGDYGNGTISDSIEAIQWAIDAGADIINHSWVTSSESIALRDVLFDANQRGIVQIAAAGNSGSNNENARVYPANYSVQLDGMLAVANWDSSSNRLNPSSNYSYTLVDIAASGTDILSLYPDEQTQVLSGTSMAAPIVSSVAAMLWQQDSHLSATQINAKLLNSVKPERSLIGKVNAQGRLDAIGAITLGSIPTSIVSVDTSVTQITLSGILLDQVTNWSFRPALADESEWALTTTLATAERVEFEYSELPYGYFQGYGSNGELLVSYPYQSELIAPSEVKLSSHDQQLLLDWRGSIWAHSYEIQEFKNGRFTTIATVVAPNNQLSIELDENQSVRYRVRANYQYQFDEQSPIDVFSSYSGEVESGNLFAPTMVRAFADIPLNTTAEMLLDLDSSANYQLVDDPDGKVISLSGSQIQLDTSEVGEWSFTLINNAYLSTLTYRVVETQDWVLRSTQGANIKVSTDQADVVSVSEMGEQKIAITATPRQSPYLISLTIEGSYYMFDNIDVEIAAASSTTWQVVSRSGKQLNLQVEAQDKETFVIQPKISAPIAQASSDSRCFVASKIYANQPSKINKLRKFRDEVLSKLPGGDWLIDLYYDYSPRLVQLSEKHPQLTSAVRKLLDQLIKIL</sequence>
<evidence type="ECO:0000259" key="7">
    <source>
        <dbReference type="Pfam" id="PF00082"/>
    </source>
</evidence>
<dbReference type="InterPro" id="IPR049886">
    <property type="entry name" value="CFI_box_CTERM_dom"/>
</dbReference>
<dbReference type="EMBL" id="MJMI01000095">
    <property type="protein sequence ID" value="OLQ91322.1"/>
    <property type="molecule type" value="Genomic_DNA"/>
</dbReference>
<dbReference type="Proteomes" id="UP000186206">
    <property type="component" value="Unassembled WGS sequence"/>
</dbReference>
<dbReference type="PANTHER" id="PTHR43806">
    <property type="entry name" value="PEPTIDASE S8"/>
    <property type="match status" value="1"/>
</dbReference>
<accession>A0ABX3FES0</accession>
<organism evidence="8 9">
    <name type="scientific">Vibrio ponticus</name>
    <dbReference type="NCBI Taxonomy" id="265668"/>
    <lineage>
        <taxon>Bacteria</taxon>
        <taxon>Pseudomonadati</taxon>
        <taxon>Pseudomonadota</taxon>
        <taxon>Gammaproteobacteria</taxon>
        <taxon>Vibrionales</taxon>
        <taxon>Vibrionaceae</taxon>
        <taxon>Vibrio</taxon>
    </lineage>
</organism>
<keyword evidence="3 5" id="KW-0378">Hydrolase</keyword>
<dbReference type="InterPro" id="IPR015500">
    <property type="entry name" value="Peptidase_S8_subtilisin-rel"/>
</dbReference>
<feature type="signal peptide" evidence="6">
    <location>
        <begin position="1"/>
        <end position="25"/>
    </location>
</feature>
<dbReference type="InterPro" id="IPR036852">
    <property type="entry name" value="Peptidase_S8/S53_dom_sf"/>
</dbReference>
<feature type="active site" description="Charge relay system" evidence="5">
    <location>
        <position position="129"/>
    </location>
</feature>
<dbReference type="InterPro" id="IPR000209">
    <property type="entry name" value="Peptidase_S8/S53_dom"/>
</dbReference>
<feature type="active site" description="Charge relay system" evidence="5">
    <location>
        <position position="163"/>
    </location>
</feature>
<evidence type="ECO:0000256" key="5">
    <source>
        <dbReference type="PROSITE-ProRule" id="PRU01240"/>
    </source>
</evidence>
<dbReference type="PANTHER" id="PTHR43806:SF11">
    <property type="entry name" value="CEREVISIN-RELATED"/>
    <property type="match status" value="1"/>
</dbReference>
<evidence type="ECO:0000256" key="3">
    <source>
        <dbReference type="ARBA" id="ARBA00022801"/>
    </source>
</evidence>
<feature type="chain" id="PRO_5047033573" description="Peptidase S8/S53 domain-containing protein" evidence="6">
    <location>
        <begin position="26"/>
        <end position="824"/>
    </location>
</feature>
<proteinExistence type="inferred from homology"/>
<dbReference type="PRINTS" id="PR00723">
    <property type="entry name" value="SUBTILISIN"/>
</dbReference>